<proteinExistence type="predicted"/>
<protein>
    <recommendedName>
        <fullName evidence="3">DUF3135 domain-containing protein</fullName>
    </recommendedName>
</protein>
<evidence type="ECO:0000256" key="1">
    <source>
        <dbReference type="SAM" id="MobiDB-lite"/>
    </source>
</evidence>
<dbReference type="InterPro" id="IPR021482">
    <property type="entry name" value="DUF3135"/>
</dbReference>
<evidence type="ECO:0000313" key="2">
    <source>
        <dbReference type="EMBL" id="VAX10190.1"/>
    </source>
</evidence>
<reference evidence="2" key="1">
    <citation type="submission" date="2018-06" db="EMBL/GenBank/DDBJ databases">
        <authorList>
            <person name="Zhirakovskaya E."/>
        </authorList>
    </citation>
    <scope>NUCLEOTIDE SEQUENCE</scope>
</reference>
<sequence length="126" mass="14513">MSESQSKAQIKEKIDNIDFEHWSEVARVDPAAFEAMRTDVINACINNAPRDRHQRLRGLQWQIDCLREKSSNPLSACIKISSMMWDTMQQLGKLSQKLNKPEQMPSTREPDKATVLAFRPLKNNTK</sequence>
<dbReference type="Pfam" id="PF11333">
    <property type="entry name" value="DUF3135"/>
    <property type="match status" value="1"/>
</dbReference>
<organism evidence="2">
    <name type="scientific">hydrothermal vent metagenome</name>
    <dbReference type="NCBI Taxonomy" id="652676"/>
    <lineage>
        <taxon>unclassified sequences</taxon>
        <taxon>metagenomes</taxon>
        <taxon>ecological metagenomes</taxon>
    </lineage>
</organism>
<dbReference type="AlphaFoldDB" id="A0A3B1BI09"/>
<name>A0A3B1BI09_9ZZZZ</name>
<gene>
    <name evidence="2" type="ORF">MNBD_GAMMA25-659</name>
</gene>
<feature type="region of interest" description="Disordered" evidence="1">
    <location>
        <begin position="95"/>
        <end position="126"/>
    </location>
</feature>
<dbReference type="EMBL" id="UOFY01000046">
    <property type="protein sequence ID" value="VAX10190.1"/>
    <property type="molecule type" value="Genomic_DNA"/>
</dbReference>
<evidence type="ECO:0008006" key="3">
    <source>
        <dbReference type="Google" id="ProtNLM"/>
    </source>
</evidence>
<accession>A0A3B1BI09</accession>